<dbReference type="SUPFAM" id="SSF55298">
    <property type="entry name" value="YjgF-like"/>
    <property type="match status" value="1"/>
</dbReference>
<organism evidence="1 2">
    <name type="scientific">Brucella gallinifaecis</name>
    <dbReference type="NCBI Taxonomy" id="215590"/>
    <lineage>
        <taxon>Bacteria</taxon>
        <taxon>Pseudomonadati</taxon>
        <taxon>Pseudomonadota</taxon>
        <taxon>Alphaproteobacteria</taxon>
        <taxon>Hyphomicrobiales</taxon>
        <taxon>Brucellaceae</taxon>
        <taxon>Brucella/Ochrobactrum group</taxon>
        <taxon>Brucella</taxon>
    </lineage>
</organism>
<dbReference type="Gene3D" id="3.30.1330.40">
    <property type="entry name" value="RutC-like"/>
    <property type="match status" value="1"/>
</dbReference>
<comment type="caution">
    <text evidence="1">The sequence shown here is derived from an EMBL/GenBank/DDBJ whole genome shotgun (WGS) entry which is preliminary data.</text>
</comment>
<dbReference type="CDD" id="cd00448">
    <property type="entry name" value="YjgF_YER057c_UK114_family"/>
    <property type="match status" value="1"/>
</dbReference>
<proteinExistence type="predicted"/>
<sequence>MVRRSVFLPGASHRNPIPNASVVRGVLMSSVINGVDSSTGVIPATLEEQCECMFSNVRHIVETAGGSVNDIVKFTIWLRNPDDRIALNSQWEAMFPDPLNRPARHAHQGHMRAELLIQCDIVAILDKD</sequence>
<dbReference type="EMBL" id="VEWJ01000009">
    <property type="protein sequence ID" value="TPF74739.1"/>
    <property type="molecule type" value="Genomic_DNA"/>
</dbReference>
<evidence type="ECO:0000313" key="1">
    <source>
        <dbReference type="EMBL" id="TPF74739.1"/>
    </source>
</evidence>
<dbReference type="AlphaFoldDB" id="A0A502BM20"/>
<accession>A0A502BM20</accession>
<keyword evidence="2" id="KW-1185">Reference proteome</keyword>
<dbReference type="InterPro" id="IPR035959">
    <property type="entry name" value="RutC-like_sf"/>
</dbReference>
<name>A0A502BM20_9HYPH</name>
<dbReference type="Pfam" id="PF01042">
    <property type="entry name" value="Ribonuc_L-PSP"/>
    <property type="match status" value="1"/>
</dbReference>
<dbReference type="OrthoDB" id="9815126at2"/>
<gene>
    <name evidence="1" type="ORF">FHY56_13230</name>
</gene>
<protein>
    <submittedName>
        <fullName evidence="1">RidA family protein</fullName>
    </submittedName>
</protein>
<dbReference type="Proteomes" id="UP000315388">
    <property type="component" value="Unassembled WGS sequence"/>
</dbReference>
<evidence type="ECO:0000313" key="2">
    <source>
        <dbReference type="Proteomes" id="UP000315388"/>
    </source>
</evidence>
<reference evidence="1 2" key="1">
    <citation type="journal article" date="2003" name="Int. J. Syst. Evol. Microbiol.">
        <title>Towards a standardized format for the description of a novel species (of an established genus): Ochrobactrum gallinifaecis sp. nov.</title>
        <authorList>
            <person name="Kampfer P."/>
            <person name="Buczolits S."/>
            <person name="Albrecht A."/>
            <person name="Busse H.J."/>
            <person name="Stackebrandt E."/>
        </authorList>
    </citation>
    <scope>NUCLEOTIDE SEQUENCE [LARGE SCALE GENOMIC DNA]</scope>
    <source>
        <strain evidence="1 2">ISO 196</strain>
    </source>
</reference>
<dbReference type="InterPro" id="IPR006175">
    <property type="entry name" value="YjgF/YER057c/UK114"/>
</dbReference>